<reference evidence="6 7" key="1">
    <citation type="submission" date="2020-10" db="EMBL/GenBank/DDBJ databases">
        <title>Draft genome sequences of plant-associated actinobacteria.</title>
        <authorList>
            <person name="Tarlachkov S.V."/>
            <person name="Starodumova I.P."/>
            <person name="Dorofeeva L.V."/>
            <person name="Prisyazhnaya N.V."/>
            <person name="Roubtsova T.V."/>
            <person name="Chizhov V.N."/>
            <person name="Nadler S.A."/>
            <person name="Subbotin S.A."/>
            <person name="Evtushenko L.I."/>
        </authorList>
    </citation>
    <scope>NUCLEOTIDE SEQUENCE [LARGE SCALE GENOMIC DNA]</scope>
    <source>
        <strain evidence="6 7">VKM Ac-2886</strain>
    </source>
</reference>
<dbReference type="Proteomes" id="UP000634579">
    <property type="component" value="Unassembled WGS sequence"/>
</dbReference>
<sequence>MTTTLTPAGTRDPSRRPRTPHAGTAASDAASLVAPSPTVAPAPASPADTASTETSSLGTGSLSLVAVAVAGAAVMGMASDTTASTAGGTATEDPAPEDARTAPAPTSVAAAPAAPADAAAAPAPTPADASTEPFLRAVMSGADIDEATASFGAVLEGIRFAPDRRTNTFSYRYAVLGGERVTLRTSRIAGTQWAESPQRPEHVVTWFLEGQVTVDRGSRAVTSRGQLPFLFPTGRPFQYQASATRQNCVHLDAGFLEQTATEFHHGPARPLLFEHRSVPTAETAAIWRQAVAAAAPIITDPDASPLMRLEADLSLARATLRLFPWDDVELPDELRAPRMAHIRVAVEYLHHNAHLPITPAEAAAAAGISTRVLQLALRRHHGQTPTEYLRGIRLRRVRAQLLDATPTTTTVRSVAEEWGFAHLGRFAASYAGAFGELPSETLRS</sequence>
<dbReference type="InterPro" id="IPR035418">
    <property type="entry name" value="AraC-bd_2"/>
</dbReference>
<dbReference type="InterPro" id="IPR018060">
    <property type="entry name" value="HTH_AraC"/>
</dbReference>
<feature type="domain" description="HTH araC/xylS-type" evidence="5">
    <location>
        <begin position="343"/>
        <end position="444"/>
    </location>
</feature>
<evidence type="ECO:0000256" key="2">
    <source>
        <dbReference type="ARBA" id="ARBA00023125"/>
    </source>
</evidence>
<gene>
    <name evidence="6" type="ORF">ITJ42_05515</name>
</gene>
<dbReference type="EMBL" id="JADKRP010000001">
    <property type="protein sequence ID" value="MBF4630663.1"/>
    <property type="molecule type" value="Genomic_DNA"/>
</dbReference>
<keyword evidence="1" id="KW-0805">Transcription regulation</keyword>
<keyword evidence="3" id="KW-0804">Transcription</keyword>
<feature type="region of interest" description="Disordered" evidence="4">
    <location>
        <begin position="82"/>
        <end position="129"/>
    </location>
</feature>
<dbReference type="Pfam" id="PF14525">
    <property type="entry name" value="AraC_binding_2"/>
    <property type="match status" value="1"/>
</dbReference>
<dbReference type="SMART" id="SM00342">
    <property type="entry name" value="HTH_ARAC"/>
    <property type="match status" value="1"/>
</dbReference>
<dbReference type="SUPFAM" id="SSF46689">
    <property type="entry name" value="Homeodomain-like"/>
    <property type="match status" value="1"/>
</dbReference>
<evidence type="ECO:0000256" key="4">
    <source>
        <dbReference type="SAM" id="MobiDB-lite"/>
    </source>
</evidence>
<evidence type="ECO:0000256" key="1">
    <source>
        <dbReference type="ARBA" id="ARBA00023015"/>
    </source>
</evidence>
<keyword evidence="2" id="KW-0238">DNA-binding</keyword>
<dbReference type="PANTHER" id="PTHR46796:SF12">
    <property type="entry name" value="HTH-TYPE DNA-BINDING TRANSCRIPTIONAL ACTIVATOR EUTR"/>
    <property type="match status" value="1"/>
</dbReference>
<dbReference type="AlphaFoldDB" id="A0A8I0V8X3"/>
<evidence type="ECO:0000313" key="7">
    <source>
        <dbReference type="Proteomes" id="UP000634579"/>
    </source>
</evidence>
<evidence type="ECO:0000313" key="6">
    <source>
        <dbReference type="EMBL" id="MBF4630663.1"/>
    </source>
</evidence>
<keyword evidence="7" id="KW-1185">Reference proteome</keyword>
<dbReference type="PROSITE" id="PS01124">
    <property type="entry name" value="HTH_ARAC_FAMILY_2"/>
    <property type="match status" value="1"/>
</dbReference>
<feature type="compositionally biased region" description="Low complexity" evidence="4">
    <location>
        <begin position="45"/>
        <end position="57"/>
    </location>
</feature>
<accession>A0A8I0V8X3</accession>
<feature type="compositionally biased region" description="Low complexity" evidence="4">
    <location>
        <begin position="82"/>
        <end position="91"/>
    </location>
</feature>
<dbReference type="PANTHER" id="PTHR46796">
    <property type="entry name" value="HTH-TYPE TRANSCRIPTIONAL ACTIVATOR RHAS-RELATED"/>
    <property type="match status" value="1"/>
</dbReference>
<feature type="region of interest" description="Disordered" evidence="4">
    <location>
        <begin position="1"/>
        <end position="57"/>
    </location>
</feature>
<dbReference type="Gene3D" id="1.10.10.60">
    <property type="entry name" value="Homeodomain-like"/>
    <property type="match status" value="1"/>
</dbReference>
<comment type="caution">
    <text evidence="6">The sequence shown here is derived from an EMBL/GenBank/DDBJ whole genome shotgun (WGS) entry which is preliminary data.</text>
</comment>
<dbReference type="GO" id="GO:0043565">
    <property type="term" value="F:sequence-specific DNA binding"/>
    <property type="evidence" value="ECO:0007669"/>
    <property type="project" value="InterPro"/>
</dbReference>
<proteinExistence type="predicted"/>
<dbReference type="InterPro" id="IPR050204">
    <property type="entry name" value="AraC_XylS_family_regulators"/>
</dbReference>
<dbReference type="InterPro" id="IPR009057">
    <property type="entry name" value="Homeodomain-like_sf"/>
</dbReference>
<protein>
    <submittedName>
        <fullName evidence="6">AraC family transcriptional regulator</fullName>
    </submittedName>
</protein>
<organism evidence="6 7">
    <name type="scientific">Clavibacter phaseoli</name>
    <dbReference type="NCBI Taxonomy" id="1734031"/>
    <lineage>
        <taxon>Bacteria</taxon>
        <taxon>Bacillati</taxon>
        <taxon>Actinomycetota</taxon>
        <taxon>Actinomycetes</taxon>
        <taxon>Micrococcales</taxon>
        <taxon>Microbacteriaceae</taxon>
        <taxon>Clavibacter</taxon>
    </lineage>
</organism>
<dbReference type="RefSeq" id="WP_194674662.1">
    <property type="nucleotide sequence ID" value="NZ_JADKRP010000001.1"/>
</dbReference>
<dbReference type="GO" id="GO:0003700">
    <property type="term" value="F:DNA-binding transcription factor activity"/>
    <property type="evidence" value="ECO:0007669"/>
    <property type="project" value="InterPro"/>
</dbReference>
<dbReference type="Pfam" id="PF12833">
    <property type="entry name" value="HTH_18"/>
    <property type="match status" value="1"/>
</dbReference>
<name>A0A8I0V8X3_9MICO</name>
<evidence type="ECO:0000259" key="5">
    <source>
        <dbReference type="PROSITE" id="PS01124"/>
    </source>
</evidence>
<feature type="compositionally biased region" description="Low complexity" evidence="4">
    <location>
        <begin position="101"/>
        <end position="129"/>
    </location>
</feature>
<evidence type="ECO:0000256" key="3">
    <source>
        <dbReference type="ARBA" id="ARBA00023163"/>
    </source>
</evidence>